<sequence>MPLKIERGTIFLPERITENADVRPLLASETTGEVVEKLSTLTLGAGNPSGGVYAPAVTSLKLVAVVTASIIGDKRPSGAEAGRTVGRADGRGGGGGCTVVPRGGLNGE</sequence>
<dbReference type="EMBL" id="OV696696">
    <property type="protein sequence ID" value="CAH1240079.1"/>
    <property type="molecule type" value="Genomic_DNA"/>
</dbReference>
<evidence type="ECO:0000313" key="2">
    <source>
        <dbReference type="EMBL" id="CAH1240079.1"/>
    </source>
</evidence>
<protein>
    <submittedName>
        <fullName evidence="2">Hypp5931 protein</fullName>
    </submittedName>
</protein>
<reference evidence="2" key="1">
    <citation type="submission" date="2022-01" db="EMBL/GenBank/DDBJ databases">
        <authorList>
            <person name="Braso-Vives M."/>
        </authorList>
    </citation>
    <scope>NUCLEOTIDE SEQUENCE</scope>
</reference>
<feature type="region of interest" description="Disordered" evidence="1">
    <location>
        <begin position="75"/>
        <end position="108"/>
    </location>
</feature>
<organism evidence="2 3">
    <name type="scientific">Branchiostoma lanceolatum</name>
    <name type="common">Common lancelet</name>
    <name type="synonym">Amphioxus lanceolatum</name>
    <dbReference type="NCBI Taxonomy" id="7740"/>
    <lineage>
        <taxon>Eukaryota</taxon>
        <taxon>Metazoa</taxon>
        <taxon>Chordata</taxon>
        <taxon>Cephalochordata</taxon>
        <taxon>Leptocardii</taxon>
        <taxon>Amphioxiformes</taxon>
        <taxon>Branchiostomatidae</taxon>
        <taxon>Branchiostoma</taxon>
    </lineage>
</organism>
<feature type="compositionally biased region" description="Low complexity" evidence="1">
    <location>
        <begin position="98"/>
        <end position="108"/>
    </location>
</feature>
<accession>A0A8J9YN13</accession>
<name>A0A8J9YN13_BRALA</name>
<evidence type="ECO:0000256" key="1">
    <source>
        <dbReference type="SAM" id="MobiDB-lite"/>
    </source>
</evidence>
<dbReference type="Proteomes" id="UP000838412">
    <property type="component" value="Chromosome 11"/>
</dbReference>
<evidence type="ECO:0000313" key="3">
    <source>
        <dbReference type="Proteomes" id="UP000838412"/>
    </source>
</evidence>
<gene>
    <name evidence="2" type="primary">Hypp5931</name>
    <name evidence="2" type="ORF">BLAG_LOCUS4167</name>
</gene>
<keyword evidence="3" id="KW-1185">Reference proteome</keyword>
<dbReference type="AlphaFoldDB" id="A0A8J9YN13"/>
<proteinExistence type="predicted"/>